<dbReference type="OrthoDB" id="9808814at2"/>
<protein>
    <submittedName>
        <fullName evidence="2">Short-chain dehydrogenase</fullName>
    </submittedName>
</protein>
<dbReference type="PRINTS" id="PR00081">
    <property type="entry name" value="GDHRDH"/>
</dbReference>
<comment type="similarity">
    <text evidence="1">Belongs to the short-chain dehydrogenases/reductases (SDR) family.</text>
</comment>
<name>A0A081LC18_9BACI</name>
<dbReference type="eggNOG" id="COG0300">
    <property type="taxonomic scope" value="Bacteria"/>
</dbReference>
<gene>
    <name evidence="2" type="ORF">BA70_18090</name>
</gene>
<keyword evidence="3" id="KW-1185">Reference proteome</keyword>
<dbReference type="Proteomes" id="UP000028091">
    <property type="component" value="Unassembled WGS sequence"/>
</dbReference>
<reference evidence="2 3" key="1">
    <citation type="submission" date="2012-09" db="EMBL/GenBank/DDBJ databases">
        <title>Genome Sequence of Bacillus sp. DW5-4.</title>
        <authorList>
            <person name="Lai Q."/>
            <person name="Liu Y."/>
            <person name="Shao Z."/>
        </authorList>
    </citation>
    <scope>NUCLEOTIDE SEQUENCE [LARGE SCALE GENOMIC DNA]</scope>
    <source>
        <strain evidence="2 3">DW5-4</strain>
    </source>
</reference>
<evidence type="ECO:0000313" key="2">
    <source>
        <dbReference type="EMBL" id="KEP26794.1"/>
    </source>
</evidence>
<dbReference type="CDD" id="cd05233">
    <property type="entry name" value="SDR_c"/>
    <property type="match status" value="1"/>
</dbReference>
<dbReference type="EMBL" id="JOTP01000007">
    <property type="protein sequence ID" value="KEP26794.1"/>
    <property type="molecule type" value="Genomic_DNA"/>
</dbReference>
<organism evidence="2 3">
    <name type="scientific">Bacillus zhangzhouensis</name>
    <dbReference type="NCBI Taxonomy" id="1178540"/>
    <lineage>
        <taxon>Bacteria</taxon>
        <taxon>Bacillati</taxon>
        <taxon>Bacillota</taxon>
        <taxon>Bacilli</taxon>
        <taxon>Bacillales</taxon>
        <taxon>Bacillaceae</taxon>
        <taxon>Bacillus</taxon>
    </lineage>
</organism>
<dbReference type="Gene3D" id="3.40.50.720">
    <property type="entry name" value="NAD(P)-binding Rossmann-like Domain"/>
    <property type="match status" value="1"/>
</dbReference>
<dbReference type="GO" id="GO:0016616">
    <property type="term" value="F:oxidoreductase activity, acting on the CH-OH group of donors, NAD or NADP as acceptor"/>
    <property type="evidence" value="ECO:0007669"/>
    <property type="project" value="TreeGrafter"/>
</dbReference>
<dbReference type="RefSeq" id="WP_034320612.1">
    <property type="nucleotide sequence ID" value="NZ_JOTP01000007.1"/>
</dbReference>
<accession>A0A081LC18</accession>
<dbReference type="PANTHER" id="PTHR42760">
    <property type="entry name" value="SHORT-CHAIN DEHYDROGENASES/REDUCTASES FAMILY MEMBER"/>
    <property type="match status" value="1"/>
</dbReference>
<dbReference type="SUPFAM" id="SSF51735">
    <property type="entry name" value="NAD(P)-binding Rossmann-fold domains"/>
    <property type="match status" value="1"/>
</dbReference>
<dbReference type="InterPro" id="IPR002347">
    <property type="entry name" value="SDR_fam"/>
</dbReference>
<dbReference type="InterPro" id="IPR036291">
    <property type="entry name" value="NAD(P)-bd_dom_sf"/>
</dbReference>
<proteinExistence type="inferred from homology"/>
<dbReference type="AlphaFoldDB" id="A0A081LC18"/>
<evidence type="ECO:0000256" key="1">
    <source>
        <dbReference type="ARBA" id="ARBA00006484"/>
    </source>
</evidence>
<comment type="caution">
    <text evidence="2">The sequence shown here is derived from an EMBL/GenBank/DDBJ whole genome shotgun (WGS) entry which is preliminary data.</text>
</comment>
<evidence type="ECO:0000313" key="3">
    <source>
        <dbReference type="Proteomes" id="UP000028091"/>
    </source>
</evidence>
<dbReference type="Pfam" id="PF00106">
    <property type="entry name" value="adh_short"/>
    <property type="match status" value="1"/>
</dbReference>
<sequence>MSKNYIIFGASQGLGDAFVKGLPSSGDTVWIVSRSEPSSLNIDDGVHRMWLKIDLLSQTHIPFMLEALENKTIDVLIYNVGLWEKRGFEDDYSFDQDQPEDIAHLINVNVTSTITYIQALLPHVRKSENGKIIVIGSTAGLDHTNLPQVSFVASKFGLRGIVNALREHVRKDKISVTCINPGELAAEVPYEDGAEKAITLYDETRIPVQDIVELARCVIHLSRVSCVKEINVPAMTDLNA</sequence>